<keyword evidence="1" id="KW-0812">Transmembrane</keyword>
<accession>A0A1Y1JSV0</accession>
<evidence type="ECO:0000256" key="1">
    <source>
        <dbReference type="SAM" id="Phobius"/>
    </source>
</evidence>
<name>A0A1Y1JSV0_PLAGO</name>
<feature type="transmembrane region" description="Helical" evidence="1">
    <location>
        <begin position="258"/>
        <end position="282"/>
    </location>
</feature>
<proteinExistence type="predicted"/>
<sequence>MSATSEFSFKDILPKCRDDFNRFGMNQRKEPYFTQYSKYCNEFRKNINYTTGRQMNFDISCKDVLFYLNYIDNNTSKTKIHLEQSCKYFFYKLKDLVKSYGGSCGKTESCYKKIREKNSKITYTVDIPDTCLEYANNYNINDDIYTTFQNLEKLYDIHGKFEKLQEDCNSFLRTFNEYDRIFTECKKWDNNESIKNELGKFYDEYNKYHKKNIECKATREALHSSTEAAPVTDVGTDLVEAPVSNAVTDVWIDKGTGMGVFTVLLLIIMFILYKYTIFGSFLQSLVRMLRKTIFKKNSYHYNLTDSFDRTYNYSNENNYRIA</sequence>
<keyword evidence="1" id="KW-1133">Transmembrane helix</keyword>
<dbReference type="Proteomes" id="UP000195521">
    <property type="component" value="Unassembled WGS sequence"/>
</dbReference>
<dbReference type="EMBL" id="BDQF01000191">
    <property type="protein sequence ID" value="GAW84227.1"/>
    <property type="molecule type" value="Genomic_DNA"/>
</dbReference>
<feature type="non-terminal residue" evidence="2">
    <location>
        <position position="322"/>
    </location>
</feature>
<organism evidence="2 3">
    <name type="scientific">Plasmodium gonderi</name>
    <dbReference type="NCBI Taxonomy" id="77519"/>
    <lineage>
        <taxon>Eukaryota</taxon>
        <taxon>Sar</taxon>
        <taxon>Alveolata</taxon>
        <taxon>Apicomplexa</taxon>
        <taxon>Aconoidasida</taxon>
        <taxon>Haemosporida</taxon>
        <taxon>Plasmodiidae</taxon>
        <taxon>Plasmodium</taxon>
        <taxon>Plasmodium (Plasmodium)</taxon>
    </lineage>
</organism>
<evidence type="ECO:0000313" key="2">
    <source>
        <dbReference type="EMBL" id="GAW84227.1"/>
    </source>
</evidence>
<reference evidence="3" key="1">
    <citation type="submission" date="2017-04" db="EMBL/GenBank/DDBJ databases">
        <title>Plasmodium gonderi genome.</title>
        <authorList>
            <person name="Arisue N."/>
            <person name="Honma H."/>
            <person name="Kawai S."/>
            <person name="Tougan T."/>
            <person name="Tanabe K."/>
            <person name="Horii T."/>
        </authorList>
    </citation>
    <scope>NUCLEOTIDE SEQUENCE [LARGE SCALE GENOMIC DNA]</scope>
    <source>
        <strain evidence="3">ATCC 30045</strain>
    </source>
</reference>
<dbReference type="OrthoDB" id="381216at2759"/>
<dbReference type="RefSeq" id="XP_028546816.1">
    <property type="nucleotide sequence ID" value="XM_028691015.1"/>
</dbReference>
<keyword evidence="1" id="KW-0472">Membrane</keyword>
<keyword evidence="3" id="KW-1185">Reference proteome</keyword>
<dbReference type="AlphaFoldDB" id="A0A1Y1JSV0"/>
<gene>
    <name evidence="2" type="ORF">PGO_001815</name>
</gene>
<protein>
    <submittedName>
        <fullName evidence="2">Variable surface protein</fullName>
    </submittedName>
</protein>
<comment type="caution">
    <text evidence="2">The sequence shown here is derived from an EMBL/GenBank/DDBJ whole genome shotgun (WGS) entry which is preliminary data.</text>
</comment>
<evidence type="ECO:0000313" key="3">
    <source>
        <dbReference type="Proteomes" id="UP000195521"/>
    </source>
</evidence>
<dbReference type="GeneID" id="39745035"/>